<comment type="subcellular location">
    <subcellularLocation>
        <location evidence="1">Secreted</location>
    </subcellularLocation>
</comment>
<evidence type="ECO:0000313" key="6">
    <source>
        <dbReference type="Proteomes" id="UP000053593"/>
    </source>
</evidence>
<evidence type="ECO:0000256" key="3">
    <source>
        <dbReference type="ARBA" id="ARBA00022525"/>
    </source>
</evidence>
<dbReference type="EMBL" id="KN835052">
    <property type="protein sequence ID" value="KIK49735.1"/>
    <property type="molecule type" value="Genomic_DNA"/>
</dbReference>
<keyword evidence="4" id="KW-0732">Signal</keyword>
<dbReference type="InterPro" id="IPR010829">
    <property type="entry name" value="Cerato-platanin"/>
</dbReference>
<proteinExistence type="inferred from homology"/>
<keyword evidence="6" id="KW-1185">Reference proteome</keyword>
<dbReference type="HOGENOM" id="CLU_111635_0_0_1"/>
<dbReference type="CDD" id="cd22778">
    <property type="entry name" value="DPBB_CEPL-like"/>
    <property type="match status" value="1"/>
</dbReference>
<dbReference type="SUPFAM" id="SSF50685">
    <property type="entry name" value="Barwin-like endoglucanases"/>
    <property type="match status" value="1"/>
</dbReference>
<feature type="chain" id="PRO_5002224086" description="Cerato-platanin" evidence="4">
    <location>
        <begin position="19"/>
        <end position="142"/>
    </location>
</feature>
<comment type="similarity">
    <text evidence="2">Belongs to the cerato-platanin family.</text>
</comment>
<dbReference type="AlphaFoldDB" id="A0A0D0AHY6"/>
<dbReference type="InterPro" id="IPR036908">
    <property type="entry name" value="RlpA-like_sf"/>
</dbReference>
<gene>
    <name evidence="5" type="ORF">GYMLUDRAFT_266297</name>
</gene>
<dbReference type="OrthoDB" id="4898945at2759"/>
<sequence>MKFLSLILPATLVALVSADQLRYDPVYDNAGQSLATVSCSDGANGLLTKGFTTFGSLPNFANIGGAAAVTGWNSTNCGTCWNLIYTNAQGKSSSVNILAIDHAGTGFVISLSAMNTLTGGNAVALGVVNVVAKQVASSNCKL</sequence>
<accession>A0A0D0AHY6</accession>
<evidence type="ECO:0000256" key="4">
    <source>
        <dbReference type="SAM" id="SignalP"/>
    </source>
</evidence>
<reference evidence="5 6" key="1">
    <citation type="submission" date="2014-04" db="EMBL/GenBank/DDBJ databases">
        <title>Evolutionary Origins and Diversification of the Mycorrhizal Mutualists.</title>
        <authorList>
            <consortium name="DOE Joint Genome Institute"/>
            <consortium name="Mycorrhizal Genomics Consortium"/>
            <person name="Kohler A."/>
            <person name="Kuo A."/>
            <person name="Nagy L.G."/>
            <person name="Floudas D."/>
            <person name="Copeland A."/>
            <person name="Barry K.W."/>
            <person name="Cichocki N."/>
            <person name="Veneault-Fourrey C."/>
            <person name="LaButti K."/>
            <person name="Lindquist E.A."/>
            <person name="Lipzen A."/>
            <person name="Lundell T."/>
            <person name="Morin E."/>
            <person name="Murat C."/>
            <person name="Riley R."/>
            <person name="Ohm R."/>
            <person name="Sun H."/>
            <person name="Tunlid A."/>
            <person name="Henrissat B."/>
            <person name="Grigoriev I.V."/>
            <person name="Hibbett D.S."/>
            <person name="Martin F."/>
        </authorList>
    </citation>
    <scope>NUCLEOTIDE SEQUENCE [LARGE SCALE GENOMIC DNA]</scope>
    <source>
        <strain evidence="5 6">FD-317 M1</strain>
    </source>
</reference>
<dbReference type="Gene3D" id="2.40.40.10">
    <property type="entry name" value="RlpA-like domain"/>
    <property type="match status" value="1"/>
</dbReference>
<evidence type="ECO:0000256" key="2">
    <source>
        <dbReference type="ARBA" id="ARBA00010421"/>
    </source>
</evidence>
<dbReference type="Proteomes" id="UP000053593">
    <property type="component" value="Unassembled WGS sequence"/>
</dbReference>
<dbReference type="Pfam" id="PF07249">
    <property type="entry name" value="Cerato-platanin"/>
    <property type="match status" value="1"/>
</dbReference>
<protein>
    <recommendedName>
        <fullName evidence="7">Cerato-platanin</fullName>
    </recommendedName>
</protein>
<organism evidence="5 6">
    <name type="scientific">Collybiopsis luxurians FD-317 M1</name>
    <dbReference type="NCBI Taxonomy" id="944289"/>
    <lineage>
        <taxon>Eukaryota</taxon>
        <taxon>Fungi</taxon>
        <taxon>Dikarya</taxon>
        <taxon>Basidiomycota</taxon>
        <taxon>Agaricomycotina</taxon>
        <taxon>Agaricomycetes</taxon>
        <taxon>Agaricomycetidae</taxon>
        <taxon>Agaricales</taxon>
        <taxon>Marasmiineae</taxon>
        <taxon>Omphalotaceae</taxon>
        <taxon>Collybiopsis</taxon>
        <taxon>Collybiopsis luxurians</taxon>
    </lineage>
</organism>
<evidence type="ECO:0000313" key="5">
    <source>
        <dbReference type="EMBL" id="KIK49735.1"/>
    </source>
</evidence>
<name>A0A0D0AHY6_9AGAR</name>
<dbReference type="GO" id="GO:0005576">
    <property type="term" value="C:extracellular region"/>
    <property type="evidence" value="ECO:0007669"/>
    <property type="project" value="UniProtKB-SubCell"/>
</dbReference>
<evidence type="ECO:0000256" key="1">
    <source>
        <dbReference type="ARBA" id="ARBA00004613"/>
    </source>
</evidence>
<evidence type="ECO:0008006" key="7">
    <source>
        <dbReference type="Google" id="ProtNLM"/>
    </source>
</evidence>
<keyword evidence="3" id="KW-0964">Secreted</keyword>
<feature type="signal peptide" evidence="4">
    <location>
        <begin position="1"/>
        <end position="18"/>
    </location>
</feature>